<feature type="non-terminal residue" evidence="2">
    <location>
        <position position="1"/>
    </location>
</feature>
<keyword evidence="1" id="KW-0812">Transmembrane</keyword>
<gene>
    <name evidence="2" type="primary">Vigan.04G188600</name>
    <name evidence="2" type="ORF">VIGAN_04188600</name>
</gene>
<reference evidence="2 3" key="1">
    <citation type="journal article" date="2015" name="Sci. Rep.">
        <title>The power of single molecule real-time sequencing technology in the de novo assembly of a eukaryotic genome.</title>
        <authorList>
            <person name="Sakai H."/>
            <person name="Naito K."/>
            <person name="Ogiso-Tanaka E."/>
            <person name="Takahashi Y."/>
            <person name="Iseki K."/>
            <person name="Muto C."/>
            <person name="Satou K."/>
            <person name="Teruya K."/>
            <person name="Shiroma A."/>
            <person name="Shimoji M."/>
            <person name="Hirano T."/>
            <person name="Itoh T."/>
            <person name="Kaga A."/>
            <person name="Tomooka N."/>
        </authorList>
    </citation>
    <scope>NUCLEOTIDE SEQUENCE [LARGE SCALE GENOMIC DNA]</scope>
    <source>
        <strain evidence="3">cv. Shumari</strain>
    </source>
</reference>
<evidence type="ECO:0000256" key="1">
    <source>
        <dbReference type="SAM" id="Phobius"/>
    </source>
</evidence>
<protein>
    <submittedName>
        <fullName evidence="2">Uncharacterized protein</fullName>
    </submittedName>
</protein>
<keyword evidence="1" id="KW-1133">Transmembrane helix</keyword>
<sequence>VFSCILPLLPCIFLFSFYYSNYVLIRTTEIFFTAFTHSTVKIKYPPLTSLSHVLKSYTLSLLSSRAIFFPHFTCCRTQTSSRWQLWWYRGECLQRWFFLS</sequence>
<name>A0A0S3RV48_PHAAN</name>
<dbReference type="AlphaFoldDB" id="A0A0S3RV48"/>
<proteinExistence type="predicted"/>
<organism evidence="2 3">
    <name type="scientific">Vigna angularis var. angularis</name>
    <dbReference type="NCBI Taxonomy" id="157739"/>
    <lineage>
        <taxon>Eukaryota</taxon>
        <taxon>Viridiplantae</taxon>
        <taxon>Streptophyta</taxon>
        <taxon>Embryophyta</taxon>
        <taxon>Tracheophyta</taxon>
        <taxon>Spermatophyta</taxon>
        <taxon>Magnoliopsida</taxon>
        <taxon>eudicotyledons</taxon>
        <taxon>Gunneridae</taxon>
        <taxon>Pentapetalae</taxon>
        <taxon>rosids</taxon>
        <taxon>fabids</taxon>
        <taxon>Fabales</taxon>
        <taxon>Fabaceae</taxon>
        <taxon>Papilionoideae</taxon>
        <taxon>50 kb inversion clade</taxon>
        <taxon>NPAAA clade</taxon>
        <taxon>indigoferoid/millettioid clade</taxon>
        <taxon>Phaseoleae</taxon>
        <taxon>Vigna</taxon>
    </lineage>
</organism>
<dbReference type="EMBL" id="AP015037">
    <property type="protein sequence ID" value="BAT84491.1"/>
    <property type="molecule type" value="Genomic_DNA"/>
</dbReference>
<dbReference type="Proteomes" id="UP000291084">
    <property type="component" value="Chromosome 4"/>
</dbReference>
<feature type="transmembrane region" description="Helical" evidence="1">
    <location>
        <begin position="6"/>
        <end position="25"/>
    </location>
</feature>
<accession>A0A0S3RV48</accession>
<keyword evidence="1" id="KW-0472">Membrane</keyword>
<evidence type="ECO:0000313" key="2">
    <source>
        <dbReference type="EMBL" id="BAT84491.1"/>
    </source>
</evidence>
<evidence type="ECO:0000313" key="3">
    <source>
        <dbReference type="Proteomes" id="UP000291084"/>
    </source>
</evidence>
<keyword evidence="3" id="KW-1185">Reference proteome</keyword>